<evidence type="ECO:0000256" key="2">
    <source>
        <dbReference type="ARBA" id="ARBA00022679"/>
    </source>
</evidence>
<feature type="binding site" evidence="3">
    <location>
        <position position="117"/>
    </location>
    <ligand>
        <name>anthranilate</name>
        <dbReference type="ChEBI" id="CHEBI:16567"/>
        <label>1</label>
    </ligand>
</feature>
<keyword evidence="3" id="KW-0028">Amino-acid biosynthesis</keyword>
<dbReference type="EMBL" id="BDQG01000001">
    <property type="protein sequence ID" value="GAW66551.1"/>
    <property type="molecule type" value="Genomic_DNA"/>
</dbReference>
<comment type="pathway">
    <text evidence="3">Amino-acid biosynthesis; L-tryptophan biosynthesis; L-tryptophan from chorismate: step 2/5.</text>
</comment>
<evidence type="ECO:0000259" key="5">
    <source>
        <dbReference type="Pfam" id="PF02885"/>
    </source>
</evidence>
<comment type="function">
    <text evidence="3">Catalyzes the transfer of the phosphoribosyl group of 5-phosphorylribose-1-pyrophosphate (PRPP) to anthranilate to yield N-(5'-phosphoribosyl)-anthranilate (PRA).</text>
</comment>
<dbReference type="Gene3D" id="3.40.1030.10">
    <property type="entry name" value="Nucleoside phosphorylase/phosphoribosyltransferase catalytic domain"/>
    <property type="match status" value="1"/>
</dbReference>
<gene>
    <name evidence="3" type="primary">trpD</name>
    <name evidence="6" type="ORF">GPEL0_01r1968</name>
</gene>
<keyword evidence="3" id="KW-0460">Magnesium</keyword>
<dbReference type="Pfam" id="PF02885">
    <property type="entry name" value="Glycos_trans_3N"/>
    <property type="match status" value="1"/>
</dbReference>
<dbReference type="PANTHER" id="PTHR43285:SF2">
    <property type="entry name" value="ANTHRANILATE PHOSPHORIBOSYLTRANSFERASE"/>
    <property type="match status" value="1"/>
</dbReference>
<comment type="similarity">
    <text evidence="3">Belongs to the anthranilate phosphoribosyltransferase family.</text>
</comment>
<dbReference type="SUPFAM" id="SSF47648">
    <property type="entry name" value="Nucleoside phosphorylase/phosphoribosyltransferase N-terminal domain"/>
    <property type="match status" value="1"/>
</dbReference>
<dbReference type="InterPro" id="IPR036320">
    <property type="entry name" value="Glycosyl_Trfase_fam3_N_dom_sf"/>
</dbReference>
<feature type="binding site" evidence="3">
    <location>
        <begin position="96"/>
        <end position="99"/>
    </location>
    <ligand>
        <name>5-phospho-alpha-D-ribose 1-diphosphate</name>
        <dbReference type="ChEBI" id="CHEBI:58017"/>
    </ligand>
</feature>
<comment type="caution">
    <text evidence="6">The sequence shown here is derived from an EMBL/GenBank/DDBJ whole genome shotgun (WGS) entry which is preliminary data.</text>
</comment>
<dbReference type="GO" id="GO:0016757">
    <property type="term" value="F:glycosyltransferase activity"/>
    <property type="evidence" value="ECO:0007669"/>
    <property type="project" value="UniProtKB-KW"/>
</dbReference>
<comment type="subunit">
    <text evidence="3">Homodimer.</text>
</comment>
<evidence type="ECO:0000256" key="1">
    <source>
        <dbReference type="ARBA" id="ARBA00022676"/>
    </source>
</evidence>
<feature type="binding site" evidence="3">
    <location>
        <position position="232"/>
    </location>
    <ligand>
        <name>Mg(2+)</name>
        <dbReference type="ChEBI" id="CHEBI:18420"/>
        <label>1</label>
    </ligand>
</feature>
<reference evidence="7" key="2">
    <citation type="submission" date="2017-05" db="EMBL/GenBank/DDBJ databases">
        <title>Draft genome sequence of Geobacter pelophilus, a iron(III)-reducing bacteria.</title>
        <authorList>
            <person name="Aoyagi T."/>
            <person name="Koike H."/>
            <person name="Morita T."/>
            <person name="Sato Y."/>
            <person name="Habe H."/>
            <person name="Hori T."/>
        </authorList>
    </citation>
    <scope>NUCLEOTIDE SEQUENCE [LARGE SCALE GENOMIC DNA]</scope>
    <source>
        <strain evidence="7">Drf2</strain>
    </source>
</reference>
<evidence type="ECO:0000313" key="7">
    <source>
        <dbReference type="Proteomes" id="UP000194153"/>
    </source>
</evidence>
<organism evidence="6 7">
    <name type="scientific">Geoanaerobacter pelophilus</name>
    <dbReference type="NCBI Taxonomy" id="60036"/>
    <lineage>
        <taxon>Bacteria</taxon>
        <taxon>Pseudomonadati</taxon>
        <taxon>Thermodesulfobacteriota</taxon>
        <taxon>Desulfuromonadia</taxon>
        <taxon>Geobacterales</taxon>
        <taxon>Geobacteraceae</taxon>
        <taxon>Geoanaerobacter</taxon>
    </lineage>
</organism>
<protein>
    <recommendedName>
        <fullName evidence="3">Anthranilate phosphoribosyltransferase</fullName>
        <ecNumber evidence="3">2.4.2.18</ecNumber>
    </recommendedName>
</protein>
<comment type="catalytic activity">
    <reaction evidence="3">
        <text>N-(5-phospho-beta-D-ribosyl)anthranilate + diphosphate = 5-phospho-alpha-D-ribose 1-diphosphate + anthranilate</text>
        <dbReference type="Rhea" id="RHEA:11768"/>
        <dbReference type="ChEBI" id="CHEBI:16567"/>
        <dbReference type="ChEBI" id="CHEBI:18277"/>
        <dbReference type="ChEBI" id="CHEBI:33019"/>
        <dbReference type="ChEBI" id="CHEBI:58017"/>
        <dbReference type="EC" id="2.4.2.18"/>
    </reaction>
</comment>
<name>A0ABQ0MHI6_9BACT</name>
<proteinExistence type="inferred from homology"/>
<accession>A0ABQ0MHI6</accession>
<dbReference type="SUPFAM" id="SSF52418">
    <property type="entry name" value="Nucleoside phosphorylase/phosphoribosyltransferase catalytic domain"/>
    <property type="match status" value="1"/>
</dbReference>
<dbReference type="HAMAP" id="MF_00211">
    <property type="entry name" value="TrpD"/>
    <property type="match status" value="1"/>
</dbReference>
<dbReference type="PANTHER" id="PTHR43285">
    <property type="entry name" value="ANTHRANILATE PHOSPHORIBOSYLTRANSFERASE"/>
    <property type="match status" value="1"/>
</dbReference>
<feature type="binding site" evidence="3">
    <location>
        <position position="94"/>
    </location>
    <ligand>
        <name>5-phospho-alpha-D-ribose 1-diphosphate</name>
        <dbReference type="ChEBI" id="CHEBI:58017"/>
    </ligand>
</feature>
<dbReference type="InterPro" id="IPR017459">
    <property type="entry name" value="Glycosyl_Trfase_fam3_N_dom"/>
</dbReference>
<keyword evidence="1 3" id="KW-0328">Glycosyltransferase</keyword>
<dbReference type="NCBIfam" id="TIGR01245">
    <property type="entry name" value="trpD"/>
    <property type="match status" value="1"/>
</dbReference>
<keyword evidence="3" id="KW-0479">Metal-binding</keyword>
<dbReference type="EC" id="2.4.2.18" evidence="3"/>
<evidence type="ECO:0000256" key="3">
    <source>
        <dbReference type="HAMAP-Rule" id="MF_00211"/>
    </source>
</evidence>
<comment type="cofactor">
    <cofactor evidence="3">
        <name>Mg(2+)</name>
        <dbReference type="ChEBI" id="CHEBI:18420"/>
    </cofactor>
    <text evidence="3">Binds 2 magnesium ions per monomer.</text>
</comment>
<feature type="binding site" evidence="3">
    <location>
        <position position="86"/>
    </location>
    <ligand>
        <name>5-phospho-alpha-D-ribose 1-diphosphate</name>
        <dbReference type="ChEBI" id="CHEBI:58017"/>
    </ligand>
</feature>
<keyword evidence="2 3" id="KW-0808">Transferase</keyword>
<keyword evidence="7" id="KW-1185">Reference proteome</keyword>
<dbReference type="Proteomes" id="UP000194153">
    <property type="component" value="Unassembled WGS sequence"/>
</dbReference>
<feature type="binding site" evidence="3">
    <location>
        <begin position="114"/>
        <end position="122"/>
    </location>
    <ligand>
        <name>5-phospho-alpha-D-ribose 1-diphosphate</name>
        <dbReference type="ChEBI" id="CHEBI:58017"/>
    </ligand>
</feature>
<keyword evidence="3" id="KW-0057">Aromatic amino acid biosynthesis</keyword>
<feature type="binding site" evidence="3">
    <location>
        <position position="172"/>
    </location>
    <ligand>
        <name>anthranilate</name>
        <dbReference type="ChEBI" id="CHEBI:16567"/>
        <label>2</label>
    </ligand>
</feature>
<dbReference type="InterPro" id="IPR035902">
    <property type="entry name" value="Nuc_phospho_transferase"/>
</dbReference>
<feature type="binding site" evidence="3">
    <location>
        <position position="231"/>
    </location>
    <ligand>
        <name>Mg(2+)</name>
        <dbReference type="ChEBI" id="CHEBI:18420"/>
        <label>2</label>
    </ligand>
</feature>
<reference evidence="6 7" key="1">
    <citation type="submission" date="2017-04" db="EMBL/GenBank/DDBJ databases">
        <authorList>
            <consortium name="Geobacter pelophilus Genome Sequencing"/>
            <person name="Aoyagi T."/>
            <person name="Koike H."/>
            <person name="Hori T."/>
        </authorList>
    </citation>
    <scope>NUCLEOTIDE SEQUENCE [LARGE SCALE GENOMIC DNA]</scope>
    <source>
        <strain evidence="6 7">Drf2</strain>
    </source>
</reference>
<evidence type="ECO:0000259" key="4">
    <source>
        <dbReference type="Pfam" id="PF00591"/>
    </source>
</evidence>
<feature type="binding site" evidence="3">
    <location>
        <position position="232"/>
    </location>
    <ligand>
        <name>Mg(2+)</name>
        <dbReference type="ChEBI" id="CHEBI:18420"/>
        <label>2</label>
    </ligand>
</feature>
<sequence>MVERQDLSEAEMIEVMDQVMSGGATPAQIASFITALRMKGETVDEITGAARVMRDRALPIRVGKSVLGIDRDDINLDRETILDTCGTGGSGTNSFNISTTVAFIVSACGVKVAKHGNRAVSSSCGSADVLEALGVNLDVTPEVVERSIAQIGIGFLFAPALHGAMKHAIGPRREIGIRTIFNILGPLTNPAGADCQVLGVYREDLVEKLALVLKKLGCRRGFVVHGCDGMDEVTLTGESTVAEISADGVKLYKVAPEQYGLERAPLTELHGGDAQGNAVIVREILSGKDGAKRRIVLLNAGYALVATGKAKDVAEGIRLAAETIDSGAAMKQLERLVALTNEAE</sequence>
<feature type="binding site" evidence="3">
    <location>
        <position position="126"/>
    </location>
    <ligand>
        <name>5-phospho-alpha-D-ribose 1-diphosphate</name>
        <dbReference type="ChEBI" id="CHEBI:58017"/>
    </ligand>
</feature>
<dbReference type="Gene3D" id="1.20.970.10">
    <property type="entry name" value="Transferase, Pyrimidine Nucleoside Phosphorylase, Chain C"/>
    <property type="match status" value="1"/>
</dbReference>
<feature type="domain" description="Glycosyl transferase family 3 N-terminal" evidence="5">
    <location>
        <begin position="2"/>
        <end position="57"/>
    </location>
</feature>
<evidence type="ECO:0000313" key="6">
    <source>
        <dbReference type="EMBL" id="GAW66551.1"/>
    </source>
</evidence>
<dbReference type="InterPro" id="IPR000312">
    <property type="entry name" value="Glycosyl_Trfase_fam3"/>
</dbReference>
<feature type="binding site" evidence="3">
    <location>
        <begin position="89"/>
        <end position="90"/>
    </location>
    <ligand>
        <name>5-phospho-alpha-D-ribose 1-diphosphate</name>
        <dbReference type="ChEBI" id="CHEBI:58017"/>
    </ligand>
</feature>
<feature type="domain" description="Glycosyl transferase family 3" evidence="4">
    <location>
        <begin position="79"/>
        <end position="329"/>
    </location>
</feature>
<dbReference type="InterPro" id="IPR005940">
    <property type="entry name" value="Anthranilate_Pribosyl_Tfrase"/>
</dbReference>
<feature type="binding site" evidence="3">
    <location>
        <position position="98"/>
    </location>
    <ligand>
        <name>Mg(2+)</name>
        <dbReference type="ChEBI" id="CHEBI:18420"/>
        <label>1</label>
    </ligand>
</feature>
<keyword evidence="3" id="KW-0822">Tryptophan biosynthesis</keyword>
<feature type="binding site" evidence="3">
    <location>
        <position position="86"/>
    </location>
    <ligand>
        <name>anthranilate</name>
        <dbReference type="ChEBI" id="CHEBI:16567"/>
        <label>1</label>
    </ligand>
</feature>
<comment type="caution">
    <text evidence="3">Lacks conserved residue(s) required for the propagation of feature annotation.</text>
</comment>
<dbReference type="Pfam" id="PF00591">
    <property type="entry name" value="Glycos_transf_3"/>
    <property type="match status" value="1"/>
</dbReference>